<accession>A0ABM1EKX1</accession>
<evidence type="ECO:0000259" key="10">
    <source>
        <dbReference type="PROSITE" id="PS51162"/>
    </source>
</evidence>
<dbReference type="PROSITE" id="PS00280">
    <property type="entry name" value="BPTI_KUNITZ_1"/>
    <property type="match status" value="7"/>
</dbReference>
<keyword evidence="14" id="KW-1185">Reference proteome</keyword>
<gene>
    <name evidence="15 16" type="primary">LOC106813254</name>
</gene>
<feature type="domain" description="Kazal-like" evidence="13">
    <location>
        <begin position="285"/>
        <end position="334"/>
    </location>
</feature>
<feature type="domain" description="Thyroglobulin type-1" evidence="10">
    <location>
        <begin position="386"/>
        <end position="451"/>
    </location>
</feature>
<feature type="domain" description="BPTI/Kunitz inhibitor" evidence="9">
    <location>
        <begin position="1328"/>
        <end position="1378"/>
    </location>
</feature>
<feature type="domain" description="BPTI/Kunitz inhibitor" evidence="9">
    <location>
        <begin position="1760"/>
        <end position="1810"/>
    </location>
</feature>
<dbReference type="PANTHER" id="PTHR47247:SF1">
    <property type="entry name" value="KUNITZ-TYPE PROTEASE INHIBITOR 2"/>
    <property type="match status" value="1"/>
</dbReference>
<feature type="domain" description="Kazal-like" evidence="13">
    <location>
        <begin position="1515"/>
        <end position="1564"/>
    </location>
</feature>
<dbReference type="PROSITE" id="PS51465">
    <property type="entry name" value="KAZAL_2"/>
    <property type="match status" value="11"/>
</dbReference>
<dbReference type="SUPFAM" id="SSF100895">
    <property type="entry name" value="Kazal-type serine protease inhibitors"/>
    <property type="match status" value="11"/>
</dbReference>
<dbReference type="InterPro" id="IPR011061">
    <property type="entry name" value="Hirudin/antistatin"/>
</dbReference>
<evidence type="ECO:0000256" key="8">
    <source>
        <dbReference type="SAM" id="SignalP"/>
    </source>
</evidence>
<comment type="function">
    <text evidence="5">Serine protease inhibitor that inhibits trypsin at a molar ratio of 1:1.</text>
</comment>
<dbReference type="Pfam" id="PF00095">
    <property type="entry name" value="WAP"/>
    <property type="match status" value="2"/>
</dbReference>
<feature type="disulfide bond" evidence="6">
    <location>
        <begin position="1043"/>
        <end position="1050"/>
    </location>
</feature>
<name>A0ABM1EKX1_PRICU</name>
<comment type="similarity">
    <text evidence="4">Belongs to the venom Kunitz-type family. 01 (intermediate) subfamily.</text>
</comment>
<dbReference type="InterPro" id="IPR036857">
    <property type="entry name" value="Thyroglobulin_1_sf"/>
</dbReference>
<keyword evidence="1" id="KW-0646">Protease inhibitor</keyword>
<feature type="domain" description="Kazal-like" evidence="13">
    <location>
        <begin position="231"/>
        <end position="280"/>
    </location>
</feature>
<reference evidence="15 16" key="1">
    <citation type="submission" date="2025-05" db="UniProtKB">
        <authorList>
            <consortium name="RefSeq"/>
        </authorList>
    </citation>
    <scope>IDENTIFICATION</scope>
</reference>
<dbReference type="RefSeq" id="XP_014672833.1">
    <property type="nucleotide sequence ID" value="XM_014817347.1"/>
</dbReference>
<dbReference type="SMART" id="SM00289">
    <property type="entry name" value="WR1"/>
    <property type="match status" value="6"/>
</dbReference>
<dbReference type="SUPFAM" id="SSF57262">
    <property type="entry name" value="Leech antihemostatic proteins"/>
    <property type="match status" value="6"/>
</dbReference>
<evidence type="ECO:0000313" key="14">
    <source>
        <dbReference type="Proteomes" id="UP000695022"/>
    </source>
</evidence>
<dbReference type="PROSITE" id="PS50279">
    <property type="entry name" value="BPTI_KUNITZ_2"/>
    <property type="match status" value="7"/>
</dbReference>
<feature type="domain" description="Antistasin-like" evidence="11">
    <location>
        <begin position="646"/>
        <end position="671"/>
    </location>
</feature>
<feature type="domain" description="Kazal-like" evidence="13">
    <location>
        <begin position="2161"/>
        <end position="2210"/>
    </location>
</feature>
<feature type="domain" description="BPTI/Kunitz inhibitor" evidence="9">
    <location>
        <begin position="2290"/>
        <end position="2340"/>
    </location>
</feature>
<evidence type="ECO:0000256" key="3">
    <source>
        <dbReference type="ARBA" id="ARBA00023157"/>
    </source>
</evidence>
<feature type="signal peptide" evidence="8">
    <location>
        <begin position="1"/>
        <end position="26"/>
    </location>
</feature>
<dbReference type="Pfam" id="PF02822">
    <property type="entry name" value="Antistasin"/>
    <property type="match status" value="6"/>
</dbReference>
<dbReference type="GeneID" id="106813254"/>
<dbReference type="SMART" id="SM00211">
    <property type="entry name" value="TY"/>
    <property type="match status" value="2"/>
</dbReference>
<keyword evidence="2" id="KW-0722">Serine protease inhibitor</keyword>
<feature type="domain" description="Kazal-like" evidence="13">
    <location>
        <begin position="68"/>
        <end position="118"/>
    </location>
</feature>
<dbReference type="SUPFAM" id="SSF57610">
    <property type="entry name" value="Thyroglobulin type-1 domain"/>
    <property type="match status" value="2"/>
</dbReference>
<dbReference type="PRINTS" id="PR00759">
    <property type="entry name" value="BASICPTASE"/>
</dbReference>
<dbReference type="SUPFAM" id="SSF57362">
    <property type="entry name" value="BPTI-like"/>
    <property type="match status" value="7"/>
</dbReference>
<dbReference type="PANTHER" id="PTHR47247">
    <property type="entry name" value="KUNITZ-TYPE PROTEASE INHIBITOR 2"/>
    <property type="match status" value="1"/>
</dbReference>
<protein>
    <submittedName>
        <fullName evidence="15">Uncharacterized protein LOC106813254 isoform X1</fullName>
    </submittedName>
    <submittedName>
        <fullName evidence="16">Uncharacterized protein LOC106813254 isoform X2</fullName>
    </submittedName>
</protein>
<dbReference type="PROSITE" id="PS51252">
    <property type="entry name" value="ANTISTASIN"/>
    <property type="match status" value="6"/>
</dbReference>
<dbReference type="Proteomes" id="UP000695022">
    <property type="component" value="Unplaced"/>
</dbReference>
<evidence type="ECO:0000259" key="13">
    <source>
        <dbReference type="PROSITE" id="PS51465"/>
    </source>
</evidence>
<comment type="caution">
    <text evidence="6">Lacks conserved residue(s) required for the propagation of feature annotation.</text>
</comment>
<feature type="disulfide bond" evidence="6">
    <location>
        <begin position="1052"/>
        <end position="1072"/>
    </location>
</feature>
<dbReference type="InterPro" id="IPR036058">
    <property type="entry name" value="Kazal_dom_sf"/>
</dbReference>
<feature type="compositionally biased region" description="Basic and acidic residues" evidence="7">
    <location>
        <begin position="53"/>
        <end position="65"/>
    </location>
</feature>
<dbReference type="CDD" id="cd00191">
    <property type="entry name" value="TY"/>
    <property type="match status" value="1"/>
</dbReference>
<feature type="domain" description="BPTI/Kunitz inhibitor" evidence="9">
    <location>
        <begin position="826"/>
        <end position="879"/>
    </location>
</feature>
<dbReference type="PROSITE" id="PS51162">
    <property type="entry name" value="THYROGLOBULIN_1_2"/>
    <property type="match status" value="2"/>
</dbReference>
<evidence type="ECO:0000256" key="6">
    <source>
        <dbReference type="PROSITE-ProRule" id="PRU00500"/>
    </source>
</evidence>
<organism evidence="14 16">
    <name type="scientific">Priapulus caudatus</name>
    <name type="common">Priapulid worm</name>
    <dbReference type="NCBI Taxonomy" id="37621"/>
    <lineage>
        <taxon>Eukaryota</taxon>
        <taxon>Metazoa</taxon>
        <taxon>Ecdysozoa</taxon>
        <taxon>Scalidophora</taxon>
        <taxon>Priapulida</taxon>
        <taxon>Priapulimorpha</taxon>
        <taxon>Priapulimorphida</taxon>
        <taxon>Priapulidae</taxon>
        <taxon>Priapulus</taxon>
    </lineage>
</organism>
<evidence type="ECO:0000256" key="7">
    <source>
        <dbReference type="SAM" id="MobiDB-lite"/>
    </source>
</evidence>
<evidence type="ECO:0000256" key="2">
    <source>
        <dbReference type="ARBA" id="ARBA00022900"/>
    </source>
</evidence>
<feature type="domain" description="Antistasin-like" evidence="11">
    <location>
        <begin position="713"/>
        <end position="739"/>
    </location>
</feature>
<dbReference type="CDD" id="cd00104">
    <property type="entry name" value="KAZAL_FS"/>
    <property type="match status" value="11"/>
</dbReference>
<feature type="domain" description="Antistasin-like" evidence="11">
    <location>
        <begin position="581"/>
        <end position="606"/>
    </location>
</feature>
<dbReference type="RefSeq" id="XP_014672842.1">
    <property type="nucleotide sequence ID" value="XM_014817356.1"/>
</dbReference>
<dbReference type="SMART" id="SM00280">
    <property type="entry name" value="KAZAL"/>
    <property type="match status" value="11"/>
</dbReference>
<keyword evidence="3 6" id="KW-1015">Disulfide bond</keyword>
<evidence type="ECO:0000313" key="15">
    <source>
        <dbReference type="RefSeq" id="XP_014672833.1"/>
    </source>
</evidence>
<feature type="domain" description="BPTI/Kunitz inhibitor" evidence="9">
    <location>
        <begin position="2227"/>
        <end position="2277"/>
    </location>
</feature>
<feature type="domain" description="WAP" evidence="12">
    <location>
        <begin position="944"/>
        <end position="994"/>
    </location>
</feature>
<evidence type="ECO:0000313" key="16">
    <source>
        <dbReference type="RefSeq" id="XP_014672842.1"/>
    </source>
</evidence>
<dbReference type="Pfam" id="PF00050">
    <property type="entry name" value="Kazal_1"/>
    <property type="match status" value="11"/>
</dbReference>
<dbReference type="PROSITE" id="PS00282">
    <property type="entry name" value="KAZAL_1"/>
    <property type="match status" value="7"/>
</dbReference>
<dbReference type="InterPro" id="IPR000716">
    <property type="entry name" value="Thyroglobulin_1"/>
</dbReference>
<proteinExistence type="inferred from homology"/>
<dbReference type="PROSITE" id="PS00484">
    <property type="entry name" value="THYROGLOBULIN_1_1"/>
    <property type="match status" value="1"/>
</dbReference>
<feature type="domain" description="Kazal-like" evidence="13">
    <location>
        <begin position="177"/>
        <end position="226"/>
    </location>
</feature>
<feature type="domain" description="Kazal-like" evidence="13">
    <location>
        <begin position="2027"/>
        <end position="2076"/>
    </location>
</feature>
<feature type="domain" description="Antistasin-like" evidence="11">
    <location>
        <begin position="613"/>
        <end position="638"/>
    </location>
</feature>
<feature type="chain" id="PRO_5045022234" evidence="8">
    <location>
        <begin position="27"/>
        <end position="2351"/>
    </location>
</feature>
<feature type="region of interest" description="Disordered" evidence="7">
    <location>
        <begin position="1943"/>
        <end position="1980"/>
    </location>
</feature>
<dbReference type="InterPro" id="IPR006150">
    <property type="entry name" value="Cys_repeat_1"/>
</dbReference>
<feature type="domain" description="Kazal-like" evidence="13">
    <location>
        <begin position="123"/>
        <end position="172"/>
    </location>
</feature>
<dbReference type="Gene3D" id="3.30.60.30">
    <property type="match status" value="11"/>
</dbReference>
<dbReference type="SMART" id="SM00217">
    <property type="entry name" value="WAP"/>
    <property type="match status" value="2"/>
</dbReference>
<feature type="domain" description="Thyroglobulin type-1" evidence="10">
    <location>
        <begin position="996"/>
        <end position="1072"/>
    </location>
</feature>
<evidence type="ECO:0000259" key="12">
    <source>
        <dbReference type="PROSITE" id="PS51390"/>
    </source>
</evidence>
<feature type="domain" description="Kazal-like" evidence="13">
    <location>
        <begin position="1261"/>
        <end position="1310"/>
    </location>
</feature>
<sequence length="2351" mass="255766">MARTSVMDHRFLVGLLVCLVVVTVNSQGPPGGRGRGPPEKGSTPGRPGRRPPTRREGEGEGREGGTDSDIIPICLCPQIWDPRCGTDGVIYGNECELNCAKREGNSALESTFMAECEGVEPTQRPPPPCICTADYRPQCGTDGVTYGNLCNLQCAQRQNLDVELAYEGECQGVEPTQRPPPPCICTADYRPQCGNDGVTYGNLCNLQCAQGQKLDIELAYEGECQGVEPTQRPPSPCICTADYRPQCGTDGVTYGNLCGLQCAQGQKLHLKLAYEGECQGVEPTQRPPSPCICTHDYRPQCGTDGVTYGNLCGLQCAQGQKLHLKLAYEGECQEDTSNKLGSCPTVDTLACPTQPTQCQSSLECPGEELCCDGGSTCGRICITPRLTACHIGKLNADLFDGVGHFTPLCTESGEFEPKQLHGSTGYSWCVYPTGKRIAGTFTPPGTEQPDCEAARRNLDTHPCPPVVCSMSCEHGLALDGDGCEICECRSSPCQGIYCGDNRHCETVDVQCVRAPCPPLAKCIVNTSPEEASLEPSCNDIQCGPDEVCVLREVYCIRAPCDLPFPECMSRGVVPADVPTHCTHRLCRIYCEYGRVKDEQGCDTCECLEAPAECPAVRCRNQCEFGRRKDTNGCDTCECNDNTPTTCPRAQCRLFCQRGFKKDTNGCDICECNDNTPTTCPRAQCRLFCQRGFKKDTNGCDICECNDALAVTLCPPKGTCRMFCALGFKKNENGCETCECEEAACESPRCALQCQTGLRRLDNGCLTCECRPESTSDPGLPLGCPFFKCSSNCDDYEYDESGCRTCTCLQQSKEQNFISGLLDKAVCEMPRHGASGIMCLAYIPRWWFNKDTRECERFIYGGCSGTDNNFATYEECRSRCAPREADVCTQSVSAGNCDGFHMRWHHNPASNRCERFTYTGCGGNGNNFDSYLDCLVQCSGAGATLDPKQGPCPSETFLTRSQCESATACENDQDCSRLGRCCGSRECGQVCAVPESLTACQIKAANTGVQRQQYDVEDANANIADLQKYTPYCDAYGGFEQIQCDTNDGTCYCMTEHGAAIYETRVAAQLPTCPDTSHCSRVSCDNLECEFGVRYTWDEDTQCEKCECDFNPCQLVTCKSGTECKAEQVRCSSDFCPYVVQCATVATICPDLTSLFFCPVDNPIRCSGDASCSQGELCCNAPGSCRVQKMCIEGVSSSTARAADDDNRCRPGPALKNANGSPQTCSRGNRCPANYICDTSLADAAAVCCPQPQISLLRPLERSRPQNCICTREYNPQCGSDGKTYSNPCELDCAKQTNSRLQLAYARSCDQGNVRQNVVPQQLPTKNDCQLPKRTGRCRARIPRFYYNSETGTCESFIYGGCNANANNFETVDACEAKCMGEKTAQALDSRLDDPLVCPDLSVFFDCPLPVREVRICDADADCAQKGDKCCRAAGACRVARMCYPAIKQSEIPPPFNPCRVGEPLRDPENPSKNRVCWSESPCPAKYTCFTEIADAAAVCCPEEPTLPPLIEDEPIRLVPACICTSEYDPQCGSDGKTYGNLCQLICAKTPNQDLQLAYPRSCDQEPSRPPTPCICTREYNPQCGSDGKTYGNPCELNCAKQANADLQIAYPRSCDQGPGPSVPCICTREYDPQCGSDGNTYSNPCELDCAKQDNAGLQLAYPRSCDQGFAPGQRPFEQPVKTRADAQVCPGGTTPLEDSRDAGYAMTCSQNSPCPARFTCNTDRADAPAVCCSLRQPRSGAQGIRLVDGDQSKSVKPGHCSLPSVTGPCQGFFKKYFYNSERSRCEEFIYGGCQGNENSFDTIEDCETQCGDQGKSVKPGYCSLPSVTGPCRGFFRKYFYNAEKSSCEQFIYGGCQGNENSFDTIEDCETQCGGSTPVDPFQRPVKTRADEQVCPGGATPLEDPSDEGYAKTCSQNNPCPSGFTCNTDRQDVPAVCCSLRQPRSGSGRLPTSTSSISTRVDDQVCPGGNTPLSDQRDPTLARTCSQRNPCPTNYVCETRRADAPAVCCPQPQISPPHVKPPTFPQGPGPSAPCICTREYNPQCGSDGKTYSNPCELDCAKQTNSHLQLAYARSCDQGFAPGQRPFEQPVKTRADAQVCPGGTTPLEDSRDAGYAMTCSQNSPCPARFTCNTDRADAPAVCCSLRQPRSGVQNIRLVNGETGTPVAPCICTREYNPQCGSDGKTYSNPCEVRCAMEANPDLQLAYPRSCDQGQTNRTSPSTTRLDPICTQDRVSGTCDGNEKRWYFNADTKRCERFVYSGCGGNDNNFAMRADCIDRCGWHIARPPLNVLCTIDIDEGPCTMNLTRWHYNQHTGQCEEFAFGGCGGNRNKFYDERSCLGACNPNGLFGLLRK</sequence>
<feature type="region of interest" description="Disordered" evidence="7">
    <location>
        <begin position="27"/>
        <end position="66"/>
    </location>
</feature>
<keyword evidence="8" id="KW-0732">Signal</keyword>
<feature type="compositionally biased region" description="Polar residues" evidence="7">
    <location>
        <begin position="1943"/>
        <end position="1958"/>
    </location>
</feature>
<evidence type="ECO:0000256" key="4">
    <source>
        <dbReference type="ARBA" id="ARBA00049646"/>
    </source>
</evidence>
<dbReference type="InterPro" id="IPR002223">
    <property type="entry name" value="Kunitz_BPTI"/>
</dbReference>
<dbReference type="InterPro" id="IPR036880">
    <property type="entry name" value="Kunitz_BPTI_sf"/>
</dbReference>
<evidence type="ECO:0000256" key="5">
    <source>
        <dbReference type="ARBA" id="ARBA00093388"/>
    </source>
</evidence>
<dbReference type="Gene3D" id="4.10.410.10">
    <property type="entry name" value="Pancreatic trypsin inhibitor Kunitz domain"/>
    <property type="match status" value="7"/>
</dbReference>
<evidence type="ECO:0000259" key="9">
    <source>
        <dbReference type="PROSITE" id="PS50279"/>
    </source>
</evidence>
<dbReference type="InterPro" id="IPR020901">
    <property type="entry name" value="Prtase_inh_Kunz-CS"/>
</dbReference>
<feature type="domain" description="Antistasin-like" evidence="11">
    <location>
        <begin position="679"/>
        <end position="704"/>
    </location>
</feature>
<evidence type="ECO:0000256" key="1">
    <source>
        <dbReference type="ARBA" id="ARBA00022690"/>
    </source>
</evidence>
<dbReference type="Pfam" id="PF00014">
    <property type="entry name" value="Kunitz_BPTI"/>
    <property type="match status" value="7"/>
</dbReference>
<dbReference type="Pfam" id="PF14625">
    <property type="entry name" value="Lustrin_cystein"/>
    <property type="match status" value="6"/>
</dbReference>
<feature type="domain" description="WAP" evidence="12">
    <location>
        <begin position="336"/>
        <end position="385"/>
    </location>
</feature>
<dbReference type="PROSITE" id="PS51390">
    <property type="entry name" value="WAP"/>
    <property type="match status" value="2"/>
</dbReference>
<feature type="domain" description="Kazal-like" evidence="13">
    <location>
        <begin position="1567"/>
        <end position="1616"/>
    </location>
</feature>
<dbReference type="InterPro" id="IPR008197">
    <property type="entry name" value="WAP_dom"/>
</dbReference>
<dbReference type="Gene3D" id="2.10.22.10">
    <property type="entry name" value="Antistasin, domain 1"/>
    <property type="match status" value="6"/>
</dbReference>
<dbReference type="InterPro" id="IPR028150">
    <property type="entry name" value="Lustrin_cystein"/>
</dbReference>
<feature type="domain" description="Kazal-like" evidence="13">
    <location>
        <begin position="1618"/>
        <end position="1667"/>
    </location>
</feature>
<feature type="domain" description="BPTI/Kunitz inhibitor" evidence="9">
    <location>
        <begin position="887"/>
        <end position="937"/>
    </location>
</feature>
<evidence type="ECO:0000259" key="11">
    <source>
        <dbReference type="PROSITE" id="PS51252"/>
    </source>
</evidence>
<feature type="domain" description="BPTI/Kunitz inhibitor" evidence="9">
    <location>
        <begin position="1822"/>
        <end position="1872"/>
    </location>
</feature>
<dbReference type="InterPro" id="IPR002350">
    <property type="entry name" value="Kazal_dom"/>
</dbReference>
<dbReference type="InterPro" id="IPR004094">
    <property type="entry name" value="Antistasin-like"/>
</dbReference>
<dbReference type="CDD" id="cd00109">
    <property type="entry name" value="Kunitz-type"/>
    <property type="match status" value="7"/>
</dbReference>
<feature type="domain" description="Antistasin-like" evidence="11">
    <location>
        <begin position="463"/>
        <end position="488"/>
    </location>
</feature>
<dbReference type="SMART" id="SM00131">
    <property type="entry name" value="KU"/>
    <property type="match status" value="7"/>
</dbReference>